<dbReference type="Proteomes" id="UP001175228">
    <property type="component" value="Unassembled WGS sequence"/>
</dbReference>
<organism evidence="1 2">
    <name type="scientific">Armillaria luteobubalina</name>
    <dbReference type="NCBI Taxonomy" id="153913"/>
    <lineage>
        <taxon>Eukaryota</taxon>
        <taxon>Fungi</taxon>
        <taxon>Dikarya</taxon>
        <taxon>Basidiomycota</taxon>
        <taxon>Agaricomycotina</taxon>
        <taxon>Agaricomycetes</taxon>
        <taxon>Agaricomycetidae</taxon>
        <taxon>Agaricales</taxon>
        <taxon>Marasmiineae</taxon>
        <taxon>Physalacriaceae</taxon>
        <taxon>Armillaria</taxon>
    </lineage>
</organism>
<dbReference type="AlphaFoldDB" id="A0AA39P276"/>
<dbReference type="EMBL" id="JAUEPU010000147">
    <property type="protein sequence ID" value="KAK0475628.1"/>
    <property type="molecule type" value="Genomic_DNA"/>
</dbReference>
<reference evidence="1" key="1">
    <citation type="submission" date="2023-06" db="EMBL/GenBank/DDBJ databases">
        <authorList>
            <consortium name="Lawrence Berkeley National Laboratory"/>
            <person name="Ahrendt S."/>
            <person name="Sahu N."/>
            <person name="Indic B."/>
            <person name="Wong-Bajracharya J."/>
            <person name="Merenyi Z."/>
            <person name="Ke H.-M."/>
            <person name="Monk M."/>
            <person name="Kocsube S."/>
            <person name="Drula E."/>
            <person name="Lipzen A."/>
            <person name="Balint B."/>
            <person name="Henrissat B."/>
            <person name="Andreopoulos B."/>
            <person name="Martin F.M."/>
            <person name="Harder C.B."/>
            <person name="Rigling D."/>
            <person name="Ford K.L."/>
            <person name="Foster G.D."/>
            <person name="Pangilinan J."/>
            <person name="Papanicolaou A."/>
            <person name="Barry K."/>
            <person name="LaButti K."/>
            <person name="Viragh M."/>
            <person name="Koriabine M."/>
            <person name="Yan M."/>
            <person name="Riley R."/>
            <person name="Champramary S."/>
            <person name="Plett K.L."/>
            <person name="Tsai I.J."/>
            <person name="Slot J."/>
            <person name="Sipos G."/>
            <person name="Plett J."/>
            <person name="Nagy L.G."/>
            <person name="Grigoriev I.V."/>
        </authorList>
    </citation>
    <scope>NUCLEOTIDE SEQUENCE</scope>
    <source>
        <strain evidence="1">HWK02</strain>
    </source>
</reference>
<keyword evidence="2" id="KW-1185">Reference proteome</keyword>
<proteinExistence type="predicted"/>
<evidence type="ECO:0000313" key="2">
    <source>
        <dbReference type="Proteomes" id="UP001175228"/>
    </source>
</evidence>
<protein>
    <submittedName>
        <fullName evidence="1">Uncharacterized protein</fullName>
    </submittedName>
</protein>
<gene>
    <name evidence="1" type="ORF">EDD18DRAFT_1089755</name>
</gene>
<sequence length="339" mass="38826">MDHILSQSRQGLQKLYSDHLNLVRITQDSNSIGGNEAWLCHLPARSYYRWIIHIQKSSPHLVLEYTPGHSCEKSTPAILNSEADHYASWAQKHASQLPVAPIPTFFMDEYTFWTPADGWIESEIKSFVNSSLIKAKVQELAIGRHHRMASWLYDQRPPPSFIYTHSVSAYSAAIQLYARSGQLAMANGLYQKRILAHEQCRLGCRAIESPHHIFVECPMFQNLRDEASKEIQKVTERALQTGKKEIFDFPALQVAAESFLSDCNIIWPFKITQFYLGHVPLLDRYMPHASFNSTVTHDQVLRNVHSAWHLVAIRLTGRIYGDFLRRISTKGPFAARLCH</sequence>
<accession>A0AA39P276</accession>
<name>A0AA39P276_9AGAR</name>
<comment type="caution">
    <text evidence="1">The sequence shown here is derived from an EMBL/GenBank/DDBJ whole genome shotgun (WGS) entry which is preliminary data.</text>
</comment>
<evidence type="ECO:0000313" key="1">
    <source>
        <dbReference type="EMBL" id="KAK0475628.1"/>
    </source>
</evidence>